<dbReference type="SUPFAM" id="SSF55729">
    <property type="entry name" value="Acyl-CoA N-acyltransferases (Nat)"/>
    <property type="match status" value="1"/>
</dbReference>
<evidence type="ECO:0000259" key="3">
    <source>
        <dbReference type="PROSITE" id="PS51186"/>
    </source>
</evidence>
<evidence type="ECO:0000313" key="5">
    <source>
        <dbReference type="Proteomes" id="UP000236569"/>
    </source>
</evidence>
<dbReference type="PANTHER" id="PTHR43877">
    <property type="entry name" value="AMINOALKYLPHOSPHONATE N-ACETYLTRANSFERASE-RELATED-RELATED"/>
    <property type="match status" value="1"/>
</dbReference>
<evidence type="ECO:0000313" key="4">
    <source>
        <dbReference type="EMBL" id="GBF06991.1"/>
    </source>
</evidence>
<keyword evidence="1" id="KW-0808">Transferase</keyword>
<sequence length="164" mass="18031">MIRPRTGADLPALERAMRQVHETDGYPTTWPDDPRAFLAPPGTVGEWVAELQNEAMGQVVLRPVFDPVPGWVRATGLPAPEVLILSRLFVAPAGRGQGLGRELFRTAWAGAEALGKRAILDVHHRNLSAVRLYEGEGWRRVATVDGDWLEPDGSVPRVHVYVSP</sequence>
<feature type="domain" description="N-acetyltransferase" evidence="3">
    <location>
        <begin position="1"/>
        <end position="164"/>
    </location>
</feature>
<dbReference type="GO" id="GO:0016747">
    <property type="term" value="F:acyltransferase activity, transferring groups other than amino-acyl groups"/>
    <property type="evidence" value="ECO:0007669"/>
    <property type="project" value="InterPro"/>
</dbReference>
<protein>
    <recommendedName>
        <fullName evidence="3">N-acetyltransferase domain-containing protein</fullName>
    </recommendedName>
</protein>
<keyword evidence="5" id="KW-1185">Reference proteome</keyword>
<keyword evidence="2" id="KW-0012">Acyltransferase</keyword>
<evidence type="ECO:0000256" key="1">
    <source>
        <dbReference type="ARBA" id="ARBA00022679"/>
    </source>
</evidence>
<dbReference type="AlphaFoldDB" id="A0A2I9DPB3"/>
<proteinExistence type="predicted"/>
<name>A0A2I9DPB3_9DEIO</name>
<dbReference type="PROSITE" id="PS51186">
    <property type="entry name" value="GNAT"/>
    <property type="match status" value="1"/>
</dbReference>
<organism evidence="4 5">
    <name type="scientific">Deinococcus aerius</name>
    <dbReference type="NCBI Taxonomy" id="200253"/>
    <lineage>
        <taxon>Bacteria</taxon>
        <taxon>Thermotogati</taxon>
        <taxon>Deinococcota</taxon>
        <taxon>Deinococci</taxon>
        <taxon>Deinococcales</taxon>
        <taxon>Deinococcaceae</taxon>
        <taxon>Deinococcus</taxon>
    </lineage>
</organism>
<dbReference type="Gene3D" id="3.40.630.30">
    <property type="match status" value="1"/>
</dbReference>
<dbReference type="InterPro" id="IPR000182">
    <property type="entry name" value="GNAT_dom"/>
</dbReference>
<dbReference type="Proteomes" id="UP000236569">
    <property type="component" value="Unassembled WGS sequence"/>
</dbReference>
<comment type="caution">
    <text evidence="4">The sequence shown here is derived from an EMBL/GenBank/DDBJ whole genome shotgun (WGS) entry which is preliminary data.</text>
</comment>
<evidence type="ECO:0000256" key="2">
    <source>
        <dbReference type="ARBA" id="ARBA00023315"/>
    </source>
</evidence>
<dbReference type="InterPro" id="IPR016181">
    <property type="entry name" value="Acyl_CoA_acyltransferase"/>
</dbReference>
<dbReference type="InterPro" id="IPR050832">
    <property type="entry name" value="Bact_Acetyltransf"/>
</dbReference>
<dbReference type="PANTHER" id="PTHR43877:SF2">
    <property type="entry name" value="AMINOALKYLPHOSPHONATE N-ACETYLTRANSFERASE-RELATED"/>
    <property type="match status" value="1"/>
</dbReference>
<dbReference type="RefSeq" id="WP_235610418.1">
    <property type="nucleotide sequence ID" value="NZ_BFAG01000011.1"/>
</dbReference>
<dbReference type="CDD" id="cd04301">
    <property type="entry name" value="NAT_SF"/>
    <property type="match status" value="1"/>
</dbReference>
<dbReference type="EMBL" id="BFAG01000011">
    <property type="protein sequence ID" value="GBF06991.1"/>
    <property type="molecule type" value="Genomic_DNA"/>
</dbReference>
<dbReference type="Pfam" id="PF00583">
    <property type="entry name" value="Acetyltransf_1"/>
    <property type="match status" value="1"/>
</dbReference>
<reference evidence="5" key="1">
    <citation type="submission" date="2018-01" db="EMBL/GenBank/DDBJ databases">
        <title>Draft Genome Sequence of the Radioresistant Bacterium Deinococcus aerius TR0125, Isolated from the Higher Atmosphere above Japan.</title>
        <authorList>
            <person name="Satoh K."/>
            <person name="Arai H."/>
            <person name="Sanzen T."/>
            <person name="Kawaguchi Y."/>
            <person name="Hayashi H."/>
            <person name="Yokobori S."/>
            <person name="Yamagishi A."/>
            <person name="Oono Y."/>
            <person name="Narumi I."/>
        </authorList>
    </citation>
    <scope>NUCLEOTIDE SEQUENCE [LARGE SCALE GENOMIC DNA]</scope>
    <source>
        <strain evidence="5">TR0125</strain>
    </source>
</reference>
<gene>
    <name evidence="4" type="ORF">DAERI_110173</name>
</gene>
<accession>A0A2I9DPB3</accession>